<accession>A0A6A7ZM44</accession>
<feature type="domain" description="Insertion element IS150 protein InsJ-like helix-turn-helix" evidence="1">
    <location>
        <begin position="106"/>
        <end position="157"/>
    </location>
</feature>
<dbReference type="Pfam" id="PF13518">
    <property type="entry name" value="HTH_28"/>
    <property type="match status" value="1"/>
</dbReference>
<dbReference type="SUPFAM" id="SSF46689">
    <property type="entry name" value="Homeodomain-like"/>
    <property type="match status" value="1"/>
</dbReference>
<dbReference type="EMBL" id="WISP01000071">
    <property type="protein sequence ID" value="MQW03936.1"/>
    <property type="molecule type" value="Genomic_DNA"/>
</dbReference>
<protein>
    <submittedName>
        <fullName evidence="2">Helix-turn-helix domain-containing protein</fullName>
    </submittedName>
</protein>
<reference evidence="2" key="1">
    <citation type="journal article" date="2013" name="Genome Biol.">
        <title>Comparative genomics of the core and accessory genomes of 48 Sinorhizobium strains comprising five genospecies.</title>
        <authorList>
            <person name="Sugawara M."/>
            <person name="Epstein B."/>
            <person name="Badgley B.D."/>
            <person name="Unno T."/>
            <person name="Xu L."/>
            <person name="Reese J."/>
            <person name="Gyaneshwar P."/>
            <person name="Denny R."/>
            <person name="Mudge J."/>
            <person name="Bharti A.K."/>
            <person name="Farmer A.D."/>
            <person name="May G.D."/>
            <person name="Woodward J.E."/>
            <person name="Medigue C."/>
            <person name="Vallenet D."/>
            <person name="Lajus A."/>
            <person name="Rouy Z."/>
            <person name="Martinez-Vaz B."/>
            <person name="Tiffin P."/>
            <person name="Young N.D."/>
            <person name="Sadowsky M.J."/>
        </authorList>
    </citation>
    <scope>NUCLEOTIDE SEQUENCE</scope>
    <source>
        <strain evidence="2">M30</strain>
    </source>
</reference>
<evidence type="ECO:0000259" key="1">
    <source>
        <dbReference type="Pfam" id="PF13518"/>
    </source>
</evidence>
<evidence type="ECO:0000313" key="2">
    <source>
        <dbReference type="EMBL" id="MQW03936.1"/>
    </source>
</evidence>
<gene>
    <name evidence="2" type="ORF">GHK45_09015</name>
</gene>
<comment type="caution">
    <text evidence="2">The sequence shown here is derived from an EMBL/GenBank/DDBJ whole genome shotgun (WGS) entry which is preliminary data.</text>
</comment>
<dbReference type="AlphaFoldDB" id="A0A6A7ZM44"/>
<dbReference type="InterPro" id="IPR009057">
    <property type="entry name" value="Homeodomain-like_sf"/>
</dbReference>
<proteinExistence type="predicted"/>
<organism evidence="2">
    <name type="scientific">Rhizobium meliloti</name>
    <name type="common">Ensifer meliloti</name>
    <name type="synonym">Sinorhizobium meliloti</name>
    <dbReference type="NCBI Taxonomy" id="382"/>
    <lineage>
        <taxon>Bacteria</taxon>
        <taxon>Pseudomonadati</taxon>
        <taxon>Pseudomonadota</taxon>
        <taxon>Alphaproteobacteria</taxon>
        <taxon>Hyphomicrobiales</taxon>
        <taxon>Rhizobiaceae</taxon>
        <taxon>Sinorhizobium/Ensifer group</taxon>
        <taxon>Sinorhizobium</taxon>
    </lineage>
</organism>
<name>A0A6A7ZM44_RHIML</name>
<dbReference type="InterPro" id="IPR055247">
    <property type="entry name" value="InsJ-like_HTH"/>
</dbReference>
<sequence length="313" mass="35442">MALVLWWVCRHVGRCGQDCRARRSARGGLQSHLLISVLVTKDPAAPRLRRGEEFFQPKDLGWLDPCDKVSAGDITDGCSGRWLTRHTGLASEGYSMPWREVSTMGERREFVRLPLEEGVNRRELCRRFGISPDIRYKWLARWEAGDGELADRSRRPHISPLRCNEAVEAEVLAMRDAHRAWGTWADDYMLTGKHDTLPYFDARPAASLQMPLGVHPAMQDADDVDPVAAIPKIDDVRSCRVFEITRSHIDIAAFLRPSGQSLKCSIKLVLVGLRLFQRPAASRVAPYLPKVGLGGRSEPERPFSRHIRRAFRL</sequence>